<dbReference type="PANTHER" id="PTHR21311">
    <property type="entry name" value="CONSERVED OLIGOMERIC GOLGI COMPLEX COMPONENT 8"/>
    <property type="match status" value="1"/>
</dbReference>
<evidence type="ECO:0000256" key="2">
    <source>
        <dbReference type="ARBA" id="ARBA00006419"/>
    </source>
</evidence>
<feature type="region of interest" description="Disordered" evidence="10">
    <location>
        <begin position="659"/>
        <end position="773"/>
    </location>
</feature>
<evidence type="ECO:0000256" key="5">
    <source>
        <dbReference type="ARBA" id="ARBA00022927"/>
    </source>
</evidence>
<evidence type="ECO:0000256" key="3">
    <source>
        <dbReference type="ARBA" id="ARBA00020983"/>
    </source>
</evidence>
<dbReference type="GO" id="GO:0000139">
    <property type="term" value="C:Golgi membrane"/>
    <property type="evidence" value="ECO:0007669"/>
    <property type="project" value="UniProtKB-SubCell"/>
</dbReference>
<accession>A0A8H3TSX1</accession>
<feature type="compositionally biased region" description="Polar residues" evidence="10">
    <location>
        <begin position="985"/>
        <end position="1017"/>
    </location>
</feature>
<evidence type="ECO:0000256" key="6">
    <source>
        <dbReference type="ARBA" id="ARBA00023034"/>
    </source>
</evidence>
<dbReference type="GO" id="GO:0015031">
    <property type="term" value="P:protein transport"/>
    <property type="evidence" value="ECO:0007669"/>
    <property type="project" value="UniProtKB-KW"/>
</dbReference>
<comment type="subcellular location">
    <subcellularLocation>
        <location evidence="1">Golgi apparatus membrane</location>
        <topology evidence="1">Peripheral membrane protein</topology>
    </subcellularLocation>
</comment>
<dbReference type="EMBL" id="BLZA01000017">
    <property type="protein sequence ID" value="GHJ86055.1"/>
    <property type="molecule type" value="Genomic_DNA"/>
</dbReference>
<keyword evidence="5" id="KW-0653">Protein transport</keyword>
<dbReference type="InterPro" id="IPR016159">
    <property type="entry name" value="Cullin_repeat-like_dom_sf"/>
</dbReference>
<dbReference type="AlphaFoldDB" id="A0A8H3TSX1"/>
<keyword evidence="4" id="KW-0813">Transport</keyword>
<protein>
    <recommendedName>
        <fullName evidence="3">Conserved oligomeric Golgi complex subunit 8</fullName>
    </recommendedName>
    <alternativeName>
        <fullName evidence="8">Component of oligomeric Golgi complex 8</fullName>
    </alternativeName>
</protein>
<evidence type="ECO:0000256" key="4">
    <source>
        <dbReference type="ARBA" id="ARBA00022448"/>
    </source>
</evidence>
<dbReference type="SUPFAM" id="SSF74788">
    <property type="entry name" value="Cullin repeat-like"/>
    <property type="match status" value="1"/>
</dbReference>
<dbReference type="OrthoDB" id="1661054at2759"/>
<feature type="compositionally biased region" description="Basic and acidic residues" evidence="10">
    <location>
        <begin position="958"/>
        <end position="973"/>
    </location>
</feature>
<evidence type="ECO:0000313" key="12">
    <source>
        <dbReference type="Proteomes" id="UP000620104"/>
    </source>
</evidence>
<dbReference type="Pfam" id="PF04124">
    <property type="entry name" value="Dor1"/>
    <property type="match status" value="1"/>
</dbReference>
<feature type="compositionally biased region" description="Basic and acidic residues" evidence="10">
    <location>
        <begin position="673"/>
        <end position="691"/>
    </location>
</feature>
<proteinExistence type="inferred from homology"/>
<dbReference type="PANTHER" id="PTHR21311:SF0">
    <property type="entry name" value="CONSERVED OLIGOMERIC GOLGI COMPLEX SUBUNIT 8"/>
    <property type="match status" value="1"/>
</dbReference>
<keyword evidence="12" id="KW-1185">Reference proteome</keyword>
<evidence type="ECO:0000256" key="8">
    <source>
        <dbReference type="ARBA" id="ARBA00031347"/>
    </source>
</evidence>
<feature type="region of interest" description="Disordered" evidence="10">
    <location>
        <begin position="843"/>
        <end position="1071"/>
    </location>
</feature>
<reference evidence="11" key="1">
    <citation type="submission" date="2020-07" db="EMBL/GenBank/DDBJ databases">
        <title>Draft Genome Sequence of a Deep-Sea Yeast, Naganishia (Cryptococcus) liquefaciens strain N6.</title>
        <authorList>
            <person name="Han Y.W."/>
            <person name="Kajitani R."/>
            <person name="Morimoto H."/>
            <person name="Parhat M."/>
            <person name="Tsubouchi H."/>
            <person name="Bakenova O."/>
            <person name="Ogata M."/>
            <person name="Argunhan B."/>
            <person name="Aoki R."/>
            <person name="Kajiwara S."/>
            <person name="Itoh T."/>
            <person name="Iwasaki H."/>
        </authorList>
    </citation>
    <scope>NUCLEOTIDE SEQUENCE</scope>
    <source>
        <strain evidence="11">N6</strain>
    </source>
</reference>
<evidence type="ECO:0000256" key="10">
    <source>
        <dbReference type="SAM" id="MobiDB-lite"/>
    </source>
</evidence>
<dbReference type="InterPro" id="IPR007255">
    <property type="entry name" value="COG8"/>
</dbReference>
<feature type="region of interest" description="Disordered" evidence="10">
    <location>
        <begin position="514"/>
        <end position="539"/>
    </location>
</feature>
<gene>
    <name evidence="11" type="ORF">NliqN6_2457</name>
</gene>
<feature type="compositionally biased region" description="Basic residues" evidence="10">
    <location>
        <begin position="1059"/>
        <end position="1071"/>
    </location>
</feature>
<evidence type="ECO:0000313" key="11">
    <source>
        <dbReference type="EMBL" id="GHJ86055.1"/>
    </source>
</evidence>
<evidence type="ECO:0000256" key="9">
    <source>
        <dbReference type="SAM" id="Coils"/>
    </source>
</evidence>
<feature type="compositionally biased region" description="Polar residues" evidence="10">
    <location>
        <begin position="877"/>
        <end position="893"/>
    </location>
</feature>
<evidence type="ECO:0000256" key="1">
    <source>
        <dbReference type="ARBA" id="ARBA00004395"/>
    </source>
</evidence>
<evidence type="ECO:0000256" key="7">
    <source>
        <dbReference type="ARBA" id="ARBA00023136"/>
    </source>
</evidence>
<dbReference type="Proteomes" id="UP000620104">
    <property type="component" value="Unassembled WGS sequence"/>
</dbReference>
<comment type="caution">
    <text evidence="11">The sequence shown here is derived from an EMBL/GenBank/DDBJ whole genome shotgun (WGS) entry which is preliminary data.</text>
</comment>
<keyword evidence="6" id="KW-0333">Golgi apparatus</keyword>
<sequence length="1071" mass="116047">MDSSSTGTLPELLLETYQQTHPHGPAIDLSDKQSTEYLTRLTGYSLNSLNAEPSRLADEHAFVGRELTSLCIGEYKSFVAVHQCKEQVKGALEEFDASLEELRRAIPELEKECAAFVEETSGIQSERRRAQIVLEHQDKLEDLLDIPQLVDTCVRSGYYHEAMELTAHTRQLVAHYPNVPLVHSISAQVDSIMQLQLSQLVASLREPVKLPILVKSIGFLRKMGSLQEDELRLAFLESRAQRWRDHVKEHVDKERSEPTRYVRRYVDAFRELQYDTVAQYTAIFLDPAPFRLQSNRKTSSDPVGMDEASRMQAVDLIVRYAHHAVSDLLQCITSNIPSISDPSSLASLLTQLGYTALSFSRVGMDFSAYLPEVFENAVLSLTTTGWDKGLNAALDKLRPTSTSQKSTSPSGRSDNEAVFVPGFLVSPEMLQSLTHLEPPQYTAPIHRPPESKTIPPTYLSSFPLLAIFTNTTLTTLNSLRLLAPVALFPSLYSHLLETLANLGQALLDYANRSTGQADPGFGPAPRKRPEGLRRNTSISNRDQLNERTVAKDRHGRRILSAVLDAFAIGCAQFLQMALVEGVYDNQFGSIDRLRQEGTGDVKTKNDRLASVLDSIKEWVTRHAEKTAIKDIQGSKVIKEEEATAGDITMTDGLATEAVSTGETDADPQVAIEPGKHVSESDAEPSVKEATERPAGGADNFTEALANAPESAAQTVREPESLDSPIKAPESPQARAEDIQESMLASSPSHESKTSDSAPGVPEESTSTVQASPEAKVVERVLEVQLAEPTAVVPEDMTKQGMAESSLAEDAIPVQVTDDVQIPMSEAATAEIDNAVPVAIVADSSDQHQAGENGIDSTDGGRSELDELDQLIAAKQAVENQSDNGSEKVQQAKVSDQEPTIKEVPVGSDIPSQPPAAHSEMPAPSPSDVTLHELPKTATTNASTAFDAVIPSEIGIAEIAERRTEEGLSSHHADGAVTAEPIRLQETGNPAFTDISTVSGNPSGMTPPSADEAQQPQPSDEDDLPSGVATPSNEAEAETKENQAVADPATANVATSNSAKSKKKKNKKRGKK</sequence>
<feature type="coiled-coil region" evidence="9">
    <location>
        <begin position="85"/>
        <end position="119"/>
    </location>
</feature>
<comment type="similarity">
    <text evidence="2">Belongs to the COG8 family.</text>
</comment>
<keyword evidence="7" id="KW-0472">Membrane</keyword>
<name>A0A8H3TSX1_9TREE</name>
<organism evidence="11 12">
    <name type="scientific">Naganishia liquefaciens</name>
    <dbReference type="NCBI Taxonomy" id="104408"/>
    <lineage>
        <taxon>Eukaryota</taxon>
        <taxon>Fungi</taxon>
        <taxon>Dikarya</taxon>
        <taxon>Basidiomycota</taxon>
        <taxon>Agaricomycotina</taxon>
        <taxon>Tremellomycetes</taxon>
        <taxon>Filobasidiales</taxon>
        <taxon>Filobasidiaceae</taxon>
        <taxon>Naganishia</taxon>
    </lineage>
</organism>
<keyword evidence="9" id="KW-0175">Coiled coil</keyword>
<dbReference type="GO" id="GO:0017119">
    <property type="term" value="C:Golgi transport complex"/>
    <property type="evidence" value="ECO:0007669"/>
    <property type="project" value="InterPro"/>
</dbReference>
<dbReference type="GO" id="GO:0006891">
    <property type="term" value="P:intra-Golgi vesicle-mediated transport"/>
    <property type="evidence" value="ECO:0007669"/>
    <property type="project" value="TreeGrafter"/>
</dbReference>